<name>A0ABT4U8M4_9ACTN</name>
<dbReference type="Proteomes" id="UP001527866">
    <property type="component" value="Unassembled WGS sequence"/>
</dbReference>
<keyword evidence="2" id="KW-0479">Metal-binding</keyword>
<dbReference type="InterPro" id="IPR034686">
    <property type="entry name" value="Terpene_cyclase-like_2"/>
</dbReference>
<protein>
    <recommendedName>
        <fullName evidence="2">Terpene synthase</fullName>
        <ecNumber evidence="2">4.2.3.-</ecNumber>
    </recommendedName>
</protein>
<proteinExistence type="inferred from homology"/>
<comment type="similarity">
    <text evidence="2">Belongs to the terpene synthase family.</text>
</comment>
<comment type="cofactor">
    <cofactor evidence="2">
        <name>Mg(2+)</name>
        <dbReference type="ChEBI" id="CHEBI:18420"/>
    </cofactor>
</comment>
<accession>A0ABT4U8M4</accession>
<keyword evidence="1 2" id="KW-0456">Lyase</keyword>
<evidence type="ECO:0000256" key="3">
    <source>
        <dbReference type="SAM" id="MobiDB-lite"/>
    </source>
</evidence>
<dbReference type="Pfam" id="PF19086">
    <property type="entry name" value="Terpene_syn_C_2"/>
    <property type="match status" value="2"/>
</dbReference>
<feature type="compositionally biased region" description="Acidic residues" evidence="3">
    <location>
        <begin position="132"/>
        <end position="143"/>
    </location>
</feature>
<dbReference type="SFLD" id="SFLDS00005">
    <property type="entry name" value="Isoprenoid_Synthase_Type_I"/>
    <property type="match status" value="2"/>
</dbReference>
<sequence length="763" mass="84071">MDAFELPAFYLPYPARINPSLETAREHNAAWVRRTGLIGSGSRGPDGDGVWDEASLAAMDVPLLAAYAHPDCDPRTLALMTDWYTWAFFHRDESRARFRSAKDRPDARDRIALLEGVLEDRGAESPAPAAEAGEDNDNEDEAEPAPPPPSVVALADLWERTAPALPESLRDRFTADLRGVIADPLRELDQRGRERAPNPVEHLQDRRAGGGGLFCADLAEFAAKASVGDAAHGRAVRVLREAFADAVHLRNDLFSARADAADGRRDNAVQVYGAFLGCPDQEAAELVNDLLTSRMVQFEDTAVGELAEGLAASGGLPGEAAAAAALAKALQDWQAGGHEWHAATGRYAQERAPRPPAAASGPTGLGASSVRVPAMSLNFAPGLNRRARKHSQELFQETGHLPLPDIPIHYPLRMSPHLDAAREHSLEWVRSMGMLDEVPGVGAVVWSEDKFTGYDLALCAAAIHADSSLEKLEVSTDWLCWGTYGDDYYPLVYGGRRDVAAGRLSHERLGAFMPLDLGLVPQPLDPMERGLEELWRRTAAPLPMAAREAFRTAVREMTASWVWELDNQAANRVPDPVDYLEMRRRTFGSDMTMALARMEGAGDVPAEVFATRTVRELETSAQDVACILNDLFSYQKEVEREGEVHNMVLVVENFLGTDRITARDVVGDLLRVRLEQFDRIDRESLPELFDDMGLDERARNALRRYSDLMKDWLSGILNWHREVVRYRKKDLEGEPAPRRAAMDLVSRAAMRIPSGPPVPGAPR</sequence>
<dbReference type="EC" id="4.2.3.-" evidence="2"/>
<keyword evidence="2" id="KW-0460">Magnesium</keyword>
<dbReference type="EMBL" id="JAQFWQ010000074">
    <property type="protein sequence ID" value="MDA2813310.1"/>
    <property type="molecule type" value="Genomic_DNA"/>
</dbReference>
<evidence type="ECO:0000313" key="4">
    <source>
        <dbReference type="EMBL" id="MDA2813310.1"/>
    </source>
</evidence>
<dbReference type="SFLD" id="SFLDG01020">
    <property type="entry name" value="Terpene_Cyclase_Like_2"/>
    <property type="match status" value="2"/>
</dbReference>
<dbReference type="PANTHER" id="PTHR35201:SF4">
    <property type="entry name" value="BETA-PINACENE SYNTHASE-RELATED"/>
    <property type="match status" value="1"/>
</dbReference>
<dbReference type="SUPFAM" id="SSF48576">
    <property type="entry name" value="Terpenoid synthases"/>
    <property type="match status" value="2"/>
</dbReference>
<gene>
    <name evidence="4" type="ORF">O4J56_21875</name>
</gene>
<dbReference type="RefSeq" id="WP_270688240.1">
    <property type="nucleotide sequence ID" value="NZ_JAQFWQ010000074.1"/>
</dbReference>
<dbReference type="PANTHER" id="PTHR35201">
    <property type="entry name" value="TERPENE SYNTHASE"/>
    <property type="match status" value="1"/>
</dbReference>
<feature type="region of interest" description="Disordered" evidence="3">
    <location>
        <begin position="115"/>
        <end position="150"/>
    </location>
</feature>
<comment type="caution">
    <text evidence="4">The sequence shown here is derived from an EMBL/GenBank/DDBJ whole genome shotgun (WGS) entry which is preliminary data.</text>
</comment>
<organism evidence="4 5">
    <name type="scientific">Nocardiopsis endophytica</name>
    <dbReference type="NCBI Taxonomy" id="3018445"/>
    <lineage>
        <taxon>Bacteria</taxon>
        <taxon>Bacillati</taxon>
        <taxon>Actinomycetota</taxon>
        <taxon>Actinomycetes</taxon>
        <taxon>Streptosporangiales</taxon>
        <taxon>Nocardiopsidaceae</taxon>
        <taxon>Nocardiopsis</taxon>
    </lineage>
</organism>
<evidence type="ECO:0000313" key="5">
    <source>
        <dbReference type="Proteomes" id="UP001527866"/>
    </source>
</evidence>
<evidence type="ECO:0000256" key="2">
    <source>
        <dbReference type="RuleBase" id="RU366034"/>
    </source>
</evidence>
<reference evidence="4 5" key="1">
    <citation type="submission" date="2023-01" db="EMBL/GenBank/DDBJ databases">
        <title>Draft genome sequence of Nocardiopsis sp. RSe5-2 isolated from halophytes.</title>
        <authorList>
            <person name="Duangmal K."/>
            <person name="Chantavorakit T."/>
        </authorList>
    </citation>
    <scope>NUCLEOTIDE SEQUENCE [LARGE SCALE GENOMIC DNA]</scope>
    <source>
        <strain evidence="4 5">RSe5-2</strain>
    </source>
</reference>
<dbReference type="Gene3D" id="1.10.600.10">
    <property type="entry name" value="Farnesyl Diphosphate Synthase"/>
    <property type="match status" value="2"/>
</dbReference>
<keyword evidence="5" id="KW-1185">Reference proteome</keyword>
<evidence type="ECO:0000256" key="1">
    <source>
        <dbReference type="ARBA" id="ARBA00023239"/>
    </source>
</evidence>
<dbReference type="InterPro" id="IPR008949">
    <property type="entry name" value="Isoprenoid_synthase_dom_sf"/>
</dbReference>